<evidence type="ECO:0000313" key="3">
    <source>
        <dbReference type="Proteomes" id="UP000008068"/>
    </source>
</evidence>
<dbReference type="EMBL" id="GL379820">
    <property type="protein sequence ID" value="EGT47571.1"/>
    <property type="molecule type" value="Genomic_DNA"/>
</dbReference>
<dbReference type="HOGENOM" id="CLU_889139_0_0_1"/>
<reference evidence="3" key="1">
    <citation type="submission" date="2011-07" db="EMBL/GenBank/DDBJ databases">
        <authorList>
            <consortium name="Caenorhabditis brenneri Sequencing and Analysis Consortium"/>
            <person name="Wilson R.K."/>
        </authorList>
    </citation>
    <scope>NUCLEOTIDE SEQUENCE [LARGE SCALE GENOMIC DNA]</scope>
    <source>
        <strain evidence="3">PB2801</strain>
    </source>
</reference>
<dbReference type="AlphaFoldDB" id="G0MY71"/>
<evidence type="ECO:0000313" key="2">
    <source>
        <dbReference type="EMBL" id="EGT47571.1"/>
    </source>
</evidence>
<feature type="compositionally biased region" description="Basic and acidic residues" evidence="1">
    <location>
        <begin position="157"/>
        <end position="168"/>
    </location>
</feature>
<gene>
    <name evidence="2" type="ORF">CAEBREN_01679</name>
</gene>
<feature type="compositionally biased region" description="Low complexity" evidence="1">
    <location>
        <begin position="191"/>
        <end position="201"/>
    </location>
</feature>
<evidence type="ECO:0000256" key="1">
    <source>
        <dbReference type="SAM" id="MobiDB-lite"/>
    </source>
</evidence>
<feature type="compositionally biased region" description="Acidic residues" evidence="1">
    <location>
        <begin position="146"/>
        <end position="156"/>
    </location>
</feature>
<feature type="compositionally biased region" description="Basic and acidic residues" evidence="1">
    <location>
        <begin position="1"/>
        <end position="17"/>
    </location>
</feature>
<feature type="compositionally biased region" description="Polar residues" evidence="1">
    <location>
        <begin position="55"/>
        <end position="69"/>
    </location>
</feature>
<dbReference type="InParanoid" id="G0MY71"/>
<feature type="region of interest" description="Disordered" evidence="1">
    <location>
        <begin position="234"/>
        <end position="313"/>
    </location>
</feature>
<name>G0MY71_CAEBE</name>
<dbReference type="Proteomes" id="UP000008068">
    <property type="component" value="Unassembled WGS sequence"/>
</dbReference>
<feature type="compositionally biased region" description="Basic and acidic residues" evidence="1">
    <location>
        <begin position="89"/>
        <end position="109"/>
    </location>
</feature>
<proteinExistence type="predicted"/>
<protein>
    <submittedName>
        <fullName evidence="2">Uncharacterized protein</fullName>
    </submittedName>
</protein>
<accession>G0MY71</accession>
<feature type="compositionally biased region" description="Acidic residues" evidence="1">
    <location>
        <begin position="110"/>
        <end position="134"/>
    </location>
</feature>
<keyword evidence="3" id="KW-1185">Reference proteome</keyword>
<sequence length="313" mass="35377">MQNQMEKFRQSDGKSEVGVHSGSPPDTPRQPTTPDDAKTEGSIPINQQKVERNVEPNNQEMESKSSVSLDQEDDAESQASTMYMMKLIGDPRDFNVKKKEANRISKELSPDEDASSGESESEYSISLDDEEEEEKMPSGKQVSDGDVSDEQSEECMDEKSGSPQESERTASSMYLMKVIKDEEEEEELIPTSPEEFSTSSESSDEDDTKELADSKWYNERDPKTALIWRHIEDSLRFNEKEESSDEKSIESENDEEERSSPPESERFVAFSPMKVIREQSVISAEDEKDDNSVDDGHNFNPATLPLISRDTQP</sequence>
<feature type="region of interest" description="Disordered" evidence="1">
    <location>
        <begin position="1"/>
        <end position="217"/>
    </location>
</feature>
<organism evidence="3">
    <name type="scientific">Caenorhabditis brenneri</name>
    <name type="common">Nematode worm</name>
    <dbReference type="NCBI Taxonomy" id="135651"/>
    <lineage>
        <taxon>Eukaryota</taxon>
        <taxon>Metazoa</taxon>
        <taxon>Ecdysozoa</taxon>
        <taxon>Nematoda</taxon>
        <taxon>Chromadorea</taxon>
        <taxon>Rhabditida</taxon>
        <taxon>Rhabditina</taxon>
        <taxon>Rhabditomorpha</taxon>
        <taxon>Rhabditoidea</taxon>
        <taxon>Rhabditidae</taxon>
        <taxon>Peloderinae</taxon>
        <taxon>Caenorhabditis</taxon>
    </lineage>
</organism>
<feature type="compositionally biased region" description="Basic and acidic residues" evidence="1">
    <location>
        <begin position="234"/>
        <end position="250"/>
    </location>
</feature>